<sequence length="217" mass="25886">MNDIEEQMYLNIENAETAIKQELTRQETIALEVVHHAMEFYELDCFQELRQKPKVLDNPFFKAIRNMVFEYVECYSNLGIVLYKFALNTQVLGIIDEREGNFKESTKKFEYYQRSLKVSQCFFKTALLIAIRVKEHKLMINLLCSLAECQDFTEMFLHQITKNNETKEAFDEIKVNLEKVVQIFDNLSFEQQIEEVKQAIYSLRINEEYTVHSYQHF</sequence>
<organism evidence="1 2">
    <name type="scientific">Nostoc cf. commune SO-36</name>
    <dbReference type="NCBI Taxonomy" id="449208"/>
    <lineage>
        <taxon>Bacteria</taxon>
        <taxon>Bacillati</taxon>
        <taxon>Cyanobacteriota</taxon>
        <taxon>Cyanophyceae</taxon>
        <taxon>Nostocales</taxon>
        <taxon>Nostocaceae</taxon>
        <taxon>Nostoc</taxon>
    </lineage>
</organism>
<dbReference type="RefSeq" id="WP_251956242.1">
    <property type="nucleotide sequence ID" value="NZ_AP025732.1"/>
</dbReference>
<protein>
    <submittedName>
        <fullName evidence="1">Uncharacterized protein</fullName>
    </submittedName>
</protein>
<proteinExistence type="predicted"/>
<evidence type="ECO:0000313" key="2">
    <source>
        <dbReference type="Proteomes" id="UP001055453"/>
    </source>
</evidence>
<reference evidence="1" key="1">
    <citation type="submission" date="2022-04" db="EMBL/GenBank/DDBJ databases">
        <title>Complete genome sequence of a cyanobacterium, Nostoc sp. SO-36, isolated in Antarctica.</title>
        <authorList>
            <person name="Kanesaki Y."/>
            <person name="Effendi D."/>
            <person name="Sakamoto T."/>
            <person name="Ohtani S."/>
            <person name="Awai K."/>
        </authorList>
    </citation>
    <scope>NUCLEOTIDE SEQUENCE</scope>
    <source>
        <strain evidence="1">SO-36</strain>
    </source>
</reference>
<name>A0ABM7Z6G1_NOSCO</name>
<evidence type="ECO:0000313" key="1">
    <source>
        <dbReference type="EMBL" id="BDI18682.1"/>
    </source>
</evidence>
<accession>A0ABM7Z6G1</accession>
<gene>
    <name evidence="1" type="ORF">ANSO36C_44840</name>
</gene>
<dbReference type="Proteomes" id="UP001055453">
    <property type="component" value="Chromosome"/>
</dbReference>
<dbReference type="EMBL" id="AP025732">
    <property type="protein sequence ID" value="BDI18682.1"/>
    <property type="molecule type" value="Genomic_DNA"/>
</dbReference>
<keyword evidence="2" id="KW-1185">Reference proteome</keyword>